<dbReference type="InterPro" id="IPR036291">
    <property type="entry name" value="NAD(P)-bd_dom_sf"/>
</dbReference>
<gene>
    <name evidence="2" type="ORF">K7432_005167</name>
</gene>
<proteinExistence type="predicted"/>
<evidence type="ECO:0000313" key="3">
    <source>
        <dbReference type="Proteomes" id="UP001479436"/>
    </source>
</evidence>
<organism evidence="2 3">
    <name type="scientific">Basidiobolus ranarum</name>
    <dbReference type="NCBI Taxonomy" id="34480"/>
    <lineage>
        <taxon>Eukaryota</taxon>
        <taxon>Fungi</taxon>
        <taxon>Fungi incertae sedis</taxon>
        <taxon>Zoopagomycota</taxon>
        <taxon>Entomophthoromycotina</taxon>
        <taxon>Basidiobolomycetes</taxon>
        <taxon>Basidiobolales</taxon>
        <taxon>Basidiobolaceae</taxon>
        <taxon>Basidiobolus</taxon>
    </lineage>
</organism>
<comment type="caution">
    <text evidence="2">The sequence shown here is derived from an EMBL/GenBank/DDBJ whole genome shotgun (WGS) entry which is preliminary data.</text>
</comment>
<dbReference type="SUPFAM" id="SSF51735">
    <property type="entry name" value="NAD(P)-binding Rossmann-fold domains"/>
    <property type="match status" value="1"/>
</dbReference>
<name>A0ABR2W3Q6_9FUNG</name>
<sequence length="241" mass="25853">MARIVIVGGRGKVASRLATLLAKRGDTVHSIVRDPSHKGDIEKLGATPIVESIEDASIDDLAQIFSGNDAVIFSAGAGGKGGAERTKKVDLEGAKKVVDATKKAGVKRFLLVSANTARPKDDIPSHWDKQDVERFLKSWEALPDYYEAKIEADRYVLQQDDLDWTILRPGLLSDAPGTGKVSLGKTGLSTDITRDDVAAVLVALLDQPQSKHLALDLINGDTSINEAVKKAVEARYSALSL</sequence>
<evidence type="ECO:0000259" key="1">
    <source>
        <dbReference type="Pfam" id="PF13460"/>
    </source>
</evidence>
<evidence type="ECO:0000313" key="2">
    <source>
        <dbReference type="EMBL" id="KAK9718835.1"/>
    </source>
</evidence>
<accession>A0ABR2W3Q6</accession>
<feature type="domain" description="NAD(P)-binding" evidence="1">
    <location>
        <begin position="8"/>
        <end position="208"/>
    </location>
</feature>
<dbReference type="PANTHER" id="PTHR15020">
    <property type="entry name" value="FLAVIN REDUCTASE-RELATED"/>
    <property type="match status" value="1"/>
</dbReference>
<protein>
    <recommendedName>
        <fullName evidence="1">NAD(P)-binding domain-containing protein</fullName>
    </recommendedName>
</protein>
<keyword evidence="3" id="KW-1185">Reference proteome</keyword>
<dbReference type="EMBL" id="JASJQH010007072">
    <property type="protein sequence ID" value="KAK9718835.1"/>
    <property type="molecule type" value="Genomic_DNA"/>
</dbReference>
<reference evidence="2 3" key="1">
    <citation type="submission" date="2023-04" db="EMBL/GenBank/DDBJ databases">
        <title>Genome of Basidiobolus ranarum AG-B5.</title>
        <authorList>
            <person name="Stajich J.E."/>
            <person name="Carter-House D."/>
            <person name="Gryganskyi A."/>
        </authorList>
    </citation>
    <scope>NUCLEOTIDE SEQUENCE [LARGE SCALE GENOMIC DNA]</scope>
    <source>
        <strain evidence="2 3">AG-B5</strain>
    </source>
</reference>
<dbReference type="Pfam" id="PF13460">
    <property type="entry name" value="NAD_binding_10"/>
    <property type="match status" value="1"/>
</dbReference>
<dbReference type="PANTHER" id="PTHR15020:SF50">
    <property type="entry name" value="UPF0659 PROTEIN YMR090W"/>
    <property type="match status" value="1"/>
</dbReference>
<dbReference type="Gene3D" id="3.40.50.720">
    <property type="entry name" value="NAD(P)-binding Rossmann-like Domain"/>
    <property type="match status" value="1"/>
</dbReference>
<dbReference type="InterPro" id="IPR016040">
    <property type="entry name" value="NAD(P)-bd_dom"/>
</dbReference>
<dbReference type="CDD" id="cd05243">
    <property type="entry name" value="SDR_a5"/>
    <property type="match status" value="1"/>
</dbReference>
<dbReference type="Proteomes" id="UP001479436">
    <property type="component" value="Unassembled WGS sequence"/>
</dbReference>